<dbReference type="SUPFAM" id="SSF56954">
    <property type="entry name" value="Outer membrane efflux proteins (OEP)"/>
    <property type="match status" value="1"/>
</dbReference>
<accession>A0ABU9BNN5</accession>
<keyword evidence="4" id="KW-1185">Reference proteome</keyword>
<gene>
    <name evidence="3" type="ORF">AACH06_12135</name>
</gene>
<dbReference type="PANTHER" id="PTHR30203:SF32">
    <property type="entry name" value="CATION EFFLUX SYSTEM PROTEIN CUSC"/>
    <property type="match status" value="1"/>
</dbReference>
<dbReference type="Proteomes" id="UP001371218">
    <property type="component" value="Unassembled WGS sequence"/>
</dbReference>
<dbReference type="RefSeq" id="WP_341425958.1">
    <property type="nucleotide sequence ID" value="NZ_JBBUTG010000006.1"/>
</dbReference>
<comment type="caution">
    <text evidence="3">The sequence shown here is derived from an EMBL/GenBank/DDBJ whole genome shotgun (WGS) entry which is preliminary data.</text>
</comment>
<keyword evidence="2" id="KW-0812">Transmembrane</keyword>
<sequence length="468" mass="49372">MTRMPVVNRLVGALPLFLSAGLLAGCINLAPDYQRPASPVPAALPTDAATPDAALPAVRELLRDERLRQIVDQALANNRDLRVAMLNVERSRAQLRLADADRWPTVAAAVNGTRAPNTSTGDQTNTFQAGLQVTSYELDLFGRLRNVSDSAAASLLGTEAGARAARLALVTQVASTWFTLAADQEQLALARQTLAGREQTLKLTELRVSVGAASDVDLHGARGLLAQAQATVAQLQRQTAVDANALTLVVGQAVPASWLPSAEAPLNGEALAAVPVGALSDWLLARPDVIQAEQALIAANANIGAARAAMFPRITLSGSAGVVSDTLRGLVESGTFAWTLGASAAMSIFDAGRNQANIKAAEVTREIAVAQYEKAIQTAFRETADALVSQATWRDQVTAQQALQAGEKERARLTRMRYEAGTANLIELLDSERSLAAADQALVLARLGELLNRLALYKALGGEERAVS</sequence>
<dbReference type="Gene3D" id="1.20.1600.10">
    <property type="entry name" value="Outer membrane efflux proteins (OEP)"/>
    <property type="match status" value="1"/>
</dbReference>
<proteinExistence type="inferred from homology"/>
<comment type="similarity">
    <text evidence="1 2">Belongs to the outer membrane factor (OMF) (TC 1.B.17) family.</text>
</comment>
<dbReference type="Pfam" id="PF02321">
    <property type="entry name" value="OEP"/>
    <property type="match status" value="2"/>
</dbReference>
<name>A0ABU9BNN5_9BURK</name>
<keyword evidence="2" id="KW-0472">Membrane</keyword>
<keyword evidence="2" id="KW-0564">Palmitate</keyword>
<dbReference type="InterPro" id="IPR003423">
    <property type="entry name" value="OMP_efflux"/>
</dbReference>
<organism evidence="3 4">
    <name type="scientific">Ideonella lacteola</name>
    <dbReference type="NCBI Taxonomy" id="2984193"/>
    <lineage>
        <taxon>Bacteria</taxon>
        <taxon>Pseudomonadati</taxon>
        <taxon>Pseudomonadota</taxon>
        <taxon>Betaproteobacteria</taxon>
        <taxon>Burkholderiales</taxon>
        <taxon>Sphaerotilaceae</taxon>
        <taxon>Ideonella</taxon>
    </lineage>
</organism>
<dbReference type="Gene3D" id="2.20.200.10">
    <property type="entry name" value="Outer membrane efflux proteins (OEP)"/>
    <property type="match status" value="1"/>
</dbReference>
<keyword evidence="2" id="KW-1134">Transmembrane beta strand</keyword>
<evidence type="ECO:0000256" key="1">
    <source>
        <dbReference type="ARBA" id="ARBA00007613"/>
    </source>
</evidence>
<dbReference type="InterPro" id="IPR010131">
    <property type="entry name" value="MdtP/NodT-like"/>
</dbReference>
<evidence type="ECO:0000256" key="2">
    <source>
        <dbReference type="RuleBase" id="RU362097"/>
    </source>
</evidence>
<dbReference type="PANTHER" id="PTHR30203">
    <property type="entry name" value="OUTER MEMBRANE CATION EFFLUX PROTEIN"/>
    <property type="match status" value="1"/>
</dbReference>
<reference evidence="3 4" key="1">
    <citation type="submission" date="2024-04" db="EMBL/GenBank/DDBJ databases">
        <title>Novel species of the genus Ideonella isolated from streams.</title>
        <authorList>
            <person name="Lu H."/>
        </authorList>
    </citation>
    <scope>NUCLEOTIDE SEQUENCE [LARGE SCALE GENOMIC DNA]</scope>
    <source>
        <strain evidence="3 4">DXS29W</strain>
    </source>
</reference>
<dbReference type="NCBIfam" id="TIGR01845">
    <property type="entry name" value="outer_NodT"/>
    <property type="match status" value="1"/>
</dbReference>
<keyword evidence="2" id="KW-0449">Lipoprotein</keyword>
<dbReference type="PROSITE" id="PS51257">
    <property type="entry name" value="PROKAR_LIPOPROTEIN"/>
    <property type="match status" value="1"/>
</dbReference>
<evidence type="ECO:0000313" key="4">
    <source>
        <dbReference type="Proteomes" id="UP001371218"/>
    </source>
</evidence>
<evidence type="ECO:0000313" key="3">
    <source>
        <dbReference type="EMBL" id="MEK8031568.1"/>
    </source>
</evidence>
<protein>
    <submittedName>
        <fullName evidence="3">Efflux transporter outer membrane subunit</fullName>
    </submittedName>
</protein>
<comment type="subcellular location">
    <subcellularLocation>
        <location evidence="2">Cell membrane</location>
        <topology evidence="2">Lipid-anchor</topology>
    </subcellularLocation>
</comment>
<dbReference type="EMBL" id="JBBUTG010000006">
    <property type="protein sequence ID" value="MEK8031568.1"/>
    <property type="molecule type" value="Genomic_DNA"/>
</dbReference>